<comment type="caution">
    <text evidence="8">The sequence shown here is derived from an EMBL/GenBank/DDBJ whole genome shotgun (WGS) entry which is preliminary data.</text>
</comment>
<evidence type="ECO:0000256" key="5">
    <source>
        <dbReference type="RuleBase" id="RU367072"/>
    </source>
</evidence>
<dbReference type="GO" id="GO:0016226">
    <property type="term" value="P:iron-sulfur cluster assembly"/>
    <property type="evidence" value="ECO:0007669"/>
    <property type="project" value="UniProtKB-UniRule"/>
</dbReference>
<organism evidence="8 9">
    <name type="scientific">Bondarzewia mesenterica</name>
    <dbReference type="NCBI Taxonomy" id="1095465"/>
    <lineage>
        <taxon>Eukaryota</taxon>
        <taxon>Fungi</taxon>
        <taxon>Dikarya</taxon>
        <taxon>Basidiomycota</taxon>
        <taxon>Agaricomycotina</taxon>
        <taxon>Agaricomycetes</taxon>
        <taxon>Russulales</taxon>
        <taxon>Bondarzewiaceae</taxon>
        <taxon>Bondarzewia</taxon>
    </lineage>
</organism>
<evidence type="ECO:0000259" key="7">
    <source>
        <dbReference type="Pfam" id="PF14500"/>
    </source>
</evidence>
<dbReference type="GO" id="GO:0005634">
    <property type="term" value="C:nucleus"/>
    <property type="evidence" value="ECO:0007669"/>
    <property type="project" value="UniProtKB-SubCell"/>
</dbReference>
<evidence type="ECO:0000256" key="3">
    <source>
        <dbReference type="ARBA" id="ARBA00022737"/>
    </source>
</evidence>
<keyword evidence="5" id="KW-0227">DNA damage</keyword>
<dbReference type="GO" id="GO:0006281">
    <property type="term" value="P:DNA repair"/>
    <property type="evidence" value="ECO:0007669"/>
    <property type="project" value="UniProtKB-UniRule"/>
</dbReference>
<evidence type="ECO:0000256" key="1">
    <source>
        <dbReference type="ARBA" id="ARBA00004123"/>
    </source>
</evidence>
<dbReference type="InterPro" id="IPR024687">
    <property type="entry name" value="MMS19_C"/>
</dbReference>
<feature type="domain" description="MMS19 N-terminal" evidence="7">
    <location>
        <begin position="38"/>
        <end position="298"/>
    </location>
</feature>
<evidence type="ECO:0000313" key="8">
    <source>
        <dbReference type="EMBL" id="THH18072.1"/>
    </source>
</evidence>
<dbReference type="SUPFAM" id="SSF48371">
    <property type="entry name" value="ARM repeat"/>
    <property type="match status" value="1"/>
</dbReference>
<dbReference type="InterPro" id="IPR011989">
    <property type="entry name" value="ARM-like"/>
</dbReference>
<dbReference type="Proteomes" id="UP000310158">
    <property type="component" value="Unassembled WGS sequence"/>
</dbReference>
<dbReference type="InterPro" id="IPR039920">
    <property type="entry name" value="MMS19"/>
</dbReference>
<dbReference type="GO" id="GO:0097361">
    <property type="term" value="C:cytosolic [4Fe-4S] assembly targeting complex"/>
    <property type="evidence" value="ECO:0007669"/>
    <property type="project" value="UniProtKB-UniRule"/>
</dbReference>
<proteinExistence type="inferred from homology"/>
<keyword evidence="5" id="KW-0234">DNA repair</keyword>
<dbReference type="Pfam" id="PF14500">
    <property type="entry name" value="MMS19_N"/>
    <property type="match status" value="1"/>
</dbReference>
<comment type="subcellular location">
    <subcellularLocation>
        <location evidence="1 5">Nucleus</location>
    </subcellularLocation>
</comment>
<sequence>METAERLVRTWVALGGDKEIEVTAAGIATGEIKLLHVVKALGDYLTSEEEELRAKGVEFLASVVGQCPPDKFSRQAVKVLIQFFTSKLEDTETIIPALKGILNLTPLPSFISDDAIEISRNLFARVKMQALVQVQRYVVFSIIDWLIARHRDALISISDEFITGYAALADGEKDPRNLLLAFSIDRVIIIEFDITNNIETLFNITFCYFPITFRPPPDDPYGITADDLKKALRSCLSATPAFGASGVTLFLEKLAAGSPSTKLDVLETMDVCLPVYGSSLARITARDIWKILRLEIFQPTNSSTEIAALKTMRVLIKTIYADEGEGKDSDEDIAGLAKEACEECIQILREPEKSQAKFAIKVLCAFMSTTPSVSRYTISQCVPHLVKLFYNPDELPNRGPVLSLLTSLIAAARDSTVKVLSTADSQAPKDVPLLPFKDEVLGAYTVGLKAPSSAHPAIDGLLAMVTTPGLLEDEEIGFVVQNVNDVLASDRQDLSDVSDAALNLLTTISTLAPIHISHTTLPLLFSALPDCAPSRSDIQARTRLWNTLTSLARLCAQADLFETLVVRLSTKLDLLCSPADPADEVVEDSEPAAAYAHAILTTIAKVLSEKVDRGDVDVPKYIDRLVPRLFNLFVYSALVAGRSGKEPVATDTRLVRVAGQIVSLVMQALPAQKQESFVTALMDAYLKGEVAKIAVGYYKIPADAHFAPFGVRIPVDDQGAFLDMLLQWSIHRSETSIGKDAAWHIVAAVINKREQDIGPFLSTKLESFWPSELSDSAIRPETRQLAISAWVWIAKGLLVRNHPQAMSFVDRLFTLFDDKDVSWNAARAIGQVVASDRILTKKNRAVIRILYAQKYANAVLPRIIAGAKSPENPRKQTAHLVALTSLIKSIPTSAYAHEMPTLMPLLLRGLDLSDFEIRANVIDTLLAAAQADLESDAKKSKWGSVVTEHASSLATTMLKNSIVSDMPNMRVRIAALRLLAILPRVVRYDVLHPQKQVVLRELGKALDDPKRVVRKEAVDARASWFTYSG</sequence>
<dbReference type="InterPro" id="IPR029240">
    <property type="entry name" value="MMS19_N"/>
</dbReference>
<comment type="similarity">
    <text evidence="2 5">Belongs to the MET18/MMS19 family.</text>
</comment>
<reference evidence="8 9" key="1">
    <citation type="submission" date="2019-02" db="EMBL/GenBank/DDBJ databases">
        <title>Genome sequencing of the rare red list fungi Bondarzewia mesenterica.</title>
        <authorList>
            <person name="Buettner E."/>
            <person name="Kellner H."/>
        </authorList>
    </citation>
    <scope>NUCLEOTIDE SEQUENCE [LARGE SCALE GENOMIC DNA]</scope>
    <source>
        <strain evidence="8 9">DSM 108281</strain>
    </source>
</reference>
<dbReference type="Gene3D" id="1.25.10.10">
    <property type="entry name" value="Leucine-rich Repeat Variant"/>
    <property type="match status" value="1"/>
</dbReference>
<feature type="domain" description="MMS19 C-terminal" evidence="6">
    <location>
        <begin position="547"/>
        <end position="983"/>
    </location>
</feature>
<name>A0A4S4LZN1_9AGAM</name>
<keyword evidence="9" id="KW-1185">Reference proteome</keyword>
<gene>
    <name evidence="8" type="ORF">EW146_g2870</name>
</gene>
<dbReference type="GO" id="GO:0051604">
    <property type="term" value="P:protein maturation"/>
    <property type="evidence" value="ECO:0007669"/>
    <property type="project" value="UniProtKB-UniRule"/>
</dbReference>
<dbReference type="Pfam" id="PF12460">
    <property type="entry name" value="MMS19_C"/>
    <property type="match status" value="1"/>
</dbReference>
<dbReference type="AlphaFoldDB" id="A0A4S4LZN1"/>
<dbReference type="PANTHER" id="PTHR12891">
    <property type="entry name" value="DNA REPAIR/TRANSCRIPTION PROTEIN MET18/MMS19"/>
    <property type="match status" value="1"/>
</dbReference>
<evidence type="ECO:0000259" key="6">
    <source>
        <dbReference type="Pfam" id="PF12460"/>
    </source>
</evidence>
<accession>A0A4S4LZN1</accession>
<dbReference type="PANTHER" id="PTHR12891:SF0">
    <property type="entry name" value="MMS19 NUCLEOTIDE EXCISION REPAIR PROTEIN HOMOLOG"/>
    <property type="match status" value="1"/>
</dbReference>
<dbReference type="OrthoDB" id="342900at2759"/>
<evidence type="ECO:0000256" key="4">
    <source>
        <dbReference type="ARBA" id="ARBA00023242"/>
    </source>
</evidence>
<evidence type="ECO:0000256" key="2">
    <source>
        <dbReference type="ARBA" id="ARBA00009340"/>
    </source>
</evidence>
<evidence type="ECO:0000313" key="9">
    <source>
        <dbReference type="Proteomes" id="UP000310158"/>
    </source>
</evidence>
<comment type="function">
    <text evidence="5">Key component of the cytosolic iron-sulfur protein assembly (CIA) complex, a multiprotein complex that mediates the incorporation of iron-sulfur cluster into apoproteins specifically involved in DNA metabolism and genomic integrity. In the CIA complex, MMS19 acts as an adapter between early-acting CIA components and a subset of cellular target iron-sulfur proteins.</text>
</comment>
<dbReference type="EMBL" id="SGPL01000088">
    <property type="protein sequence ID" value="THH18072.1"/>
    <property type="molecule type" value="Genomic_DNA"/>
</dbReference>
<keyword evidence="3" id="KW-0677">Repeat</keyword>
<keyword evidence="4 5" id="KW-0539">Nucleus</keyword>
<protein>
    <recommendedName>
        <fullName evidence="5">MMS19 nucleotide excision repair protein</fullName>
    </recommendedName>
</protein>
<dbReference type="InterPro" id="IPR016024">
    <property type="entry name" value="ARM-type_fold"/>
</dbReference>